<reference evidence="3" key="1">
    <citation type="submission" date="2022-10" db="EMBL/GenBank/DDBJ databases">
        <title>Genome assembly of Pristionchus species.</title>
        <authorList>
            <person name="Yoshida K."/>
            <person name="Sommer R.J."/>
        </authorList>
    </citation>
    <scope>NUCLEOTIDE SEQUENCE [LARGE SCALE GENOMIC DNA]</scope>
    <source>
        <strain evidence="3">RS5460</strain>
    </source>
</reference>
<evidence type="ECO:0000313" key="2">
    <source>
        <dbReference type="EMBL" id="GMR57802.1"/>
    </source>
</evidence>
<dbReference type="EMBL" id="BTRK01000006">
    <property type="protein sequence ID" value="GMR57802.1"/>
    <property type="molecule type" value="Genomic_DNA"/>
</dbReference>
<feature type="transmembrane region" description="Helical" evidence="1">
    <location>
        <begin position="96"/>
        <end position="119"/>
    </location>
</feature>
<evidence type="ECO:0000256" key="1">
    <source>
        <dbReference type="SAM" id="Phobius"/>
    </source>
</evidence>
<proteinExistence type="predicted"/>
<keyword evidence="1" id="KW-0812">Transmembrane</keyword>
<organism evidence="2 3">
    <name type="scientific">Pristionchus mayeri</name>
    <dbReference type="NCBI Taxonomy" id="1317129"/>
    <lineage>
        <taxon>Eukaryota</taxon>
        <taxon>Metazoa</taxon>
        <taxon>Ecdysozoa</taxon>
        <taxon>Nematoda</taxon>
        <taxon>Chromadorea</taxon>
        <taxon>Rhabditida</taxon>
        <taxon>Rhabditina</taxon>
        <taxon>Diplogasteromorpha</taxon>
        <taxon>Diplogasteroidea</taxon>
        <taxon>Neodiplogasteridae</taxon>
        <taxon>Pristionchus</taxon>
    </lineage>
</organism>
<keyword evidence="1" id="KW-0472">Membrane</keyword>
<feature type="transmembrane region" description="Helical" evidence="1">
    <location>
        <begin position="53"/>
        <end position="76"/>
    </location>
</feature>
<gene>
    <name evidence="2" type="ORF">PMAYCL1PPCAC_27996</name>
</gene>
<sequence length="176" mass="20110">SHNRRTLESYRASLSIFDIFQTVVIFFLLLVTLPSACFVYFKLLIGQSLSSNYTFKLIVFNGVAELLNSVVYLFAFQLCSYPFMTGFYMFVTDRGLIRPLCMFSSESWTTSLTSLFVALNRAKTIIFLRQNGVTTLAFSMSLIVSLLLPIPMTCDVCLFSLLEYEQFPKSYHSKLP</sequence>
<name>A0AAN5D8S2_9BILA</name>
<accession>A0AAN5D8S2</accession>
<protein>
    <recommendedName>
        <fullName evidence="4">G protein-coupled receptor</fullName>
    </recommendedName>
</protein>
<evidence type="ECO:0000313" key="3">
    <source>
        <dbReference type="Proteomes" id="UP001328107"/>
    </source>
</evidence>
<feature type="transmembrane region" description="Helical" evidence="1">
    <location>
        <begin position="131"/>
        <end position="152"/>
    </location>
</feature>
<feature type="transmembrane region" description="Helical" evidence="1">
    <location>
        <begin position="20"/>
        <end position="41"/>
    </location>
</feature>
<evidence type="ECO:0008006" key="4">
    <source>
        <dbReference type="Google" id="ProtNLM"/>
    </source>
</evidence>
<dbReference type="Proteomes" id="UP001328107">
    <property type="component" value="Unassembled WGS sequence"/>
</dbReference>
<feature type="non-terminal residue" evidence="2">
    <location>
        <position position="1"/>
    </location>
</feature>
<dbReference type="AlphaFoldDB" id="A0AAN5D8S2"/>
<comment type="caution">
    <text evidence="2">The sequence shown here is derived from an EMBL/GenBank/DDBJ whole genome shotgun (WGS) entry which is preliminary data.</text>
</comment>
<keyword evidence="1" id="KW-1133">Transmembrane helix</keyword>
<keyword evidence="3" id="KW-1185">Reference proteome</keyword>